<evidence type="ECO:0000259" key="3">
    <source>
        <dbReference type="SMART" id="SM00385"/>
    </source>
</evidence>
<dbReference type="Pfam" id="PF16899">
    <property type="entry name" value="Cyclin_C_2"/>
    <property type="match status" value="1"/>
</dbReference>
<dbReference type="CDD" id="cd20525">
    <property type="entry name" value="CYCLIN_CCNH_rpt2"/>
    <property type="match status" value="1"/>
</dbReference>
<dbReference type="AlphaFoldDB" id="A0AAD5XZD4"/>
<dbReference type="InterPro" id="IPR006671">
    <property type="entry name" value="Cyclin_N"/>
</dbReference>
<accession>A0AAD5XZD4</accession>
<dbReference type="InterPro" id="IPR043198">
    <property type="entry name" value="Cyclin/Ssn8"/>
</dbReference>
<feature type="domain" description="Cyclin-like" evidence="3">
    <location>
        <begin position="75"/>
        <end position="161"/>
    </location>
</feature>
<comment type="caution">
    <text evidence="4">The sequence shown here is derived from an EMBL/GenBank/DDBJ whole genome shotgun (WGS) entry which is preliminary data.</text>
</comment>
<dbReference type="Pfam" id="PF00134">
    <property type="entry name" value="Cyclin_N"/>
    <property type="match status" value="1"/>
</dbReference>
<keyword evidence="1 2" id="KW-0195">Cyclin</keyword>
<proteinExistence type="inferred from homology"/>
<dbReference type="InterPro" id="IPR036915">
    <property type="entry name" value="Cyclin-like_sf"/>
</dbReference>
<evidence type="ECO:0000313" key="5">
    <source>
        <dbReference type="Proteomes" id="UP001211065"/>
    </source>
</evidence>
<dbReference type="CDD" id="cd20524">
    <property type="entry name" value="CYCLIN_CCNH_rpt1"/>
    <property type="match status" value="1"/>
</dbReference>
<dbReference type="PANTHER" id="PTHR10026">
    <property type="entry name" value="CYCLIN"/>
    <property type="match status" value="1"/>
</dbReference>
<name>A0AAD5XZD4_9FUNG</name>
<evidence type="ECO:0000313" key="4">
    <source>
        <dbReference type="EMBL" id="KAJ3222498.1"/>
    </source>
</evidence>
<dbReference type="GO" id="GO:0016538">
    <property type="term" value="F:cyclin-dependent protein serine/threonine kinase regulator activity"/>
    <property type="evidence" value="ECO:0007669"/>
    <property type="project" value="InterPro"/>
</dbReference>
<gene>
    <name evidence="4" type="ORF">HK099_002252</name>
</gene>
<dbReference type="EMBL" id="JADGJW010000173">
    <property type="protein sequence ID" value="KAJ3222498.1"/>
    <property type="molecule type" value="Genomic_DNA"/>
</dbReference>
<dbReference type="InterPro" id="IPR031658">
    <property type="entry name" value="Cyclin_C_2"/>
</dbReference>
<feature type="domain" description="Cyclin-like" evidence="3">
    <location>
        <begin position="192"/>
        <end position="305"/>
    </location>
</feature>
<evidence type="ECO:0000256" key="1">
    <source>
        <dbReference type="ARBA" id="ARBA00023127"/>
    </source>
</evidence>
<keyword evidence="5" id="KW-1185">Reference proteome</keyword>
<dbReference type="SUPFAM" id="SSF47954">
    <property type="entry name" value="Cyclin-like"/>
    <property type="match status" value="2"/>
</dbReference>
<comment type="similarity">
    <text evidence="2">Belongs to the cyclin family.</text>
</comment>
<evidence type="ECO:0000256" key="2">
    <source>
        <dbReference type="RuleBase" id="RU000383"/>
    </source>
</evidence>
<dbReference type="Proteomes" id="UP001211065">
    <property type="component" value="Unassembled WGS sequence"/>
</dbReference>
<dbReference type="SMART" id="SM00385">
    <property type="entry name" value="CYCLIN"/>
    <property type="match status" value="2"/>
</dbReference>
<protein>
    <recommendedName>
        <fullName evidence="3">Cyclin-like domain-containing protein</fullName>
    </recommendedName>
</protein>
<reference evidence="4" key="1">
    <citation type="submission" date="2020-05" db="EMBL/GenBank/DDBJ databases">
        <title>Phylogenomic resolution of chytrid fungi.</title>
        <authorList>
            <person name="Stajich J.E."/>
            <person name="Amses K."/>
            <person name="Simmons R."/>
            <person name="Seto K."/>
            <person name="Myers J."/>
            <person name="Bonds A."/>
            <person name="Quandt C.A."/>
            <person name="Barry K."/>
            <person name="Liu P."/>
            <person name="Grigoriev I."/>
            <person name="Longcore J.E."/>
            <person name="James T.Y."/>
        </authorList>
    </citation>
    <scope>NUCLEOTIDE SEQUENCE</scope>
    <source>
        <strain evidence="4">JEL0476</strain>
    </source>
</reference>
<dbReference type="GO" id="GO:0006357">
    <property type="term" value="P:regulation of transcription by RNA polymerase II"/>
    <property type="evidence" value="ECO:0007669"/>
    <property type="project" value="InterPro"/>
</dbReference>
<dbReference type="Gene3D" id="1.10.472.10">
    <property type="entry name" value="Cyclin-like"/>
    <property type="match status" value="2"/>
</dbReference>
<organism evidence="4 5">
    <name type="scientific">Clydaea vesicula</name>
    <dbReference type="NCBI Taxonomy" id="447962"/>
    <lineage>
        <taxon>Eukaryota</taxon>
        <taxon>Fungi</taxon>
        <taxon>Fungi incertae sedis</taxon>
        <taxon>Chytridiomycota</taxon>
        <taxon>Chytridiomycota incertae sedis</taxon>
        <taxon>Chytridiomycetes</taxon>
        <taxon>Lobulomycetales</taxon>
        <taxon>Lobulomycetaceae</taxon>
        <taxon>Clydaea</taxon>
    </lineage>
</organism>
<sequence>MSKKPSYHQSSQFRNWIFTQEDLDNLRKSENQEAVQRVKAVLEKELAANNKIDELKTIRFISDRDQLIYCKFYESKIKGYCGKSNLNFDLSIQATATAFFKRFYLKNSIMDYDPKIFVLTCLFLAAKVENCALPLDEFIKRIKINPPQPSQILESEFELSKGINFDYAVHHPFWPLHGYLLDMQTFFYQSSTSIPNLSQKISTTYSKALSIAKNSLLTDLMFTNWPSQIAMACLFLAAKETNFVEDVDSYFKSRLKDESEKIFSLSENEINLKLVEGSDGDVGDGGEKLLFKLREMVERLGNILKEAKNMVPEKNDAKVVDEKLQICKNPLSNPESHVSKLKVLEESKIQAEKRAKKIKLQEERNGKFIIM</sequence>
<dbReference type="InterPro" id="IPR013763">
    <property type="entry name" value="Cyclin-like_dom"/>
</dbReference>